<evidence type="ECO:0000256" key="4">
    <source>
        <dbReference type="ARBA" id="ARBA00023136"/>
    </source>
</evidence>
<evidence type="ECO:0000256" key="1">
    <source>
        <dbReference type="ARBA" id="ARBA00004141"/>
    </source>
</evidence>
<dbReference type="Proteomes" id="UP000678499">
    <property type="component" value="Unassembled WGS sequence"/>
</dbReference>
<evidence type="ECO:0000313" key="7">
    <source>
        <dbReference type="EMBL" id="CAD7278210.1"/>
    </source>
</evidence>
<evidence type="ECO:0000256" key="3">
    <source>
        <dbReference type="ARBA" id="ARBA00022989"/>
    </source>
</evidence>
<feature type="transmembrane region" description="Helical" evidence="6">
    <location>
        <begin position="313"/>
        <end position="338"/>
    </location>
</feature>
<feature type="transmembrane region" description="Helical" evidence="6">
    <location>
        <begin position="350"/>
        <end position="369"/>
    </location>
</feature>
<feature type="transmembrane region" description="Helical" evidence="6">
    <location>
        <begin position="409"/>
        <end position="427"/>
    </location>
</feature>
<dbReference type="EMBL" id="CAJPEX010001153">
    <property type="protein sequence ID" value="CAG0918362.1"/>
    <property type="molecule type" value="Genomic_DNA"/>
</dbReference>
<keyword evidence="2 6" id="KW-0812">Transmembrane</keyword>
<dbReference type="PANTHER" id="PTHR23051:SF0">
    <property type="entry name" value="SOLUTE CARRIER FAMILY 35 MEMBER F5"/>
    <property type="match status" value="1"/>
</dbReference>
<evidence type="ECO:0000256" key="6">
    <source>
        <dbReference type="SAM" id="Phobius"/>
    </source>
</evidence>
<evidence type="ECO:0000256" key="5">
    <source>
        <dbReference type="SAM" id="MobiDB-lite"/>
    </source>
</evidence>
<feature type="compositionally biased region" description="Basic and acidic residues" evidence="5">
    <location>
        <begin position="506"/>
        <end position="520"/>
    </location>
</feature>
<keyword evidence="8" id="KW-1185">Reference proteome</keyword>
<gene>
    <name evidence="7" type="ORF">NMOB1V02_LOCUS5920</name>
</gene>
<evidence type="ECO:0000313" key="8">
    <source>
        <dbReference type="Proteomes" id="UP000678499"/>
    </source>
</evidence>
<accession>A0A7R9BPT9</accession>
<dbReference type="EMBL" id="OA883190">
    <property type="protein sequence ID" value="CAD7278210.1"/>
    <property type="molecule type" value="Genomic_DNA"/>
</dbReference>
<dbReference type="AlphaFoldDB" id="A0A7R9BPT9"/>
<feature type="transmembrane region" description="Helical" evidence="6">
    <location>
        <begin position="190"/>
        <end position="208"/>
    </location>
</feature>
<comment type="subcellular location">
    <subcellularLocation>
        <location evidence="1">Membrane</location>
        <topology evidence="1">Multi-pass membrane protein</topology>
    </subcellularLocation>
</comment>
<dbReference type="GO" id="GO:0016020">
    <property type="term" value="C:membrane"/>
    <property type="evidence" value="ECO:0007669"/>
    <property type="project" value="UniProtKB-SubCell"/>
</dbReference>
<name>A0A7R9BPT9_9CRUS</name>
<keyword evidence="3 6" id="KW-1133">Transmembrane helix</keyword>
<dbReference type="PANTHER" id="PTHR23051">
    <property type="entry name" value="SOLUTE CARRIER FAMILY 35, MEMBER F5"/>
    <property type="match status" value="1"/>
</dbReference>
<evidence type="ECO:0000256" key="2">
    <source>
        <dbReference type="ARBA" id="ARBA00022692"/>
    </source>
</evidence>
<feature type="transmembrane region" description="Helical" evidence="6">
    <location>
        <begin position="439"/>
        <end position="458"/>
    </location>
</feature>
<evidence type="ECO:0008006" key="9">
    <source>
        <dbReference type="Google" id="ProtNLM"/>
    </source>
</evidence>
<feature type="transmembrane region" description="Helical" evidence="6">
    <location>
        <begin position="280"/>
        <end position="301"/>
    </location>
</feature>
<protein>
    <recommendedName>
        <fullName evidence="9">Solute carrier family 35 member F5</fullName>
    </recommendedName>
</protein>
<feature type="region of interest" description="Disordered" evidence="5">
    <location>
        <begin position="484"/>
        <end position="537"/>
    </location>
</feature>
<sequence>MILTTRQRFVLGIVVLLVVDVIWVASSEATEYLFKGKSQFKKPYFTTYVKTSLFTIYLLFIGACRGFSCGRRENRVPAPPNYRAIDESSGDQLSSENEANQPSLTESAWVPTRYHDGTSDRGSGIDSDSDAWGKNSEARKNVRFSRVSEVRQLCDDRDESAKLARLSYEMSARLEEANQRVVAKLTTKEVFILALKFCLLWFIGQYSYQAALAETEAGVVNVLSSSSALFTLLLAAVFPSSDLDGITVTKTVLVFLNIIGIELPRALVSLSDFALEDGKVAVGVLWALVSALFYSIYLVTLRKEAQHEDALNMPLFFGFVGLINAILLWPGLAALHYLEIEKLEMPSKDQWVILLTNGLIGTVLAELLWLCTRGCFLTSSLTATLGMSLTLPLTVLADKLYRNVDYPTMFFFGAGPTMGSFLALALVQQRGSDWDPVLAFLAFVASIPSRLCCGALALCSWCLRGGRRRRAACGDRLLGEVGDEDFDVDDENGPGGEGRRRFRRSRGQEEKDEKNDERLPIIDATDDDEPRDSGVVA</sequence>
<feature type="transmembrane region" description="Helical" evidence="6">
    <location>
        <begin position="220"/>
        <end position="239"/>
    </location>
</feature>
<feature type="transmembrane region" description="Helical" evidence="6">
    <location>
        <begin position="376"/>
        <end position="397"/>
    </location>
</feature>
<organism evidence="7">
    <name type="scientific">Notodromas monacha</name>
    <dbReference type="NCBI Taxonomy" id="399045"/>
    <lineage>
        <taxon>Eukaryota</taxon>
        <taxon>Metazoa</taxon>
        <taxon>Ecdysozoa</taxon>
        <taxon>Arthropoda</taxon>
        <taxon>Crustacea</taxon>
        <taxon>Oligostraca</taxon>
        <taxon>Ostracoda</taxon>
        <taxon>Podocopa</taxon>
        <taxon>Podocopida</taxon>
        <taxon>Cypridocopina</taxon>
        <taxon>Cypridoidea</taxon>
        <taxon>Cyprididae</taxon>
        <taxon>Notodromas</taxon>
    </lineage>
</organism>
<feature type="transmembrane region" description="Helical" evidence="6">
    <location>
        <begin position="51"/>
        <end position="68"/>
    </location>
</feature>
<reference evidence="7" key="1">
    <citation type="submission" date="2020-11" db="EMBL/GenBank/DDBJ databases">
        <authorList>
            <person name="Tran Van P."/>
        </authorList>
    </citation>
    <scope>NUCLEOTIDE SEQUENCE</scope>
</reference>
<feature type="region of interest" description="Disordered" evidence="5">
    <location>
        <begin position="78"/>
        <end position="133"/>
    </location>
</feature>
<keyword evidence="4 6" id="KW-0472">Membrane</keyword>
<dbReference type="OrthoDB" id="6344368at2759"/>
<feature type="compositionally biased region" description="Polar residues" evidence="5">
    <location>
        <begin position="90"/>
        <end position="106"/>
    </location>
</feature>
<proteinExistence type="predicted"/>